<evidence type="ECO:0000313" key="2">
    <source>
        <dbReference type="Proteomes" id="UP000004994"/>
    </source>
</evidence>
<accession>A0A3Q7G833</accession>
<dbReference type="InParanoid" id="A0A3Q7G833"/>
<proteinExistence type="predicted"/>
<organism evidence="1">
    <name type="scientific">Solanum lycopersicum</name>
    <name type="common">Tomato</name>
    <name type="synonym">Lycopersicon esculentum</name>
    <dbReference type="NCBI Taxonomy" id="4081"/>
    <lineage>
        <taxon>Eukaryota</taxon>
        <taxon>Viridiplantae</taxon>
        <taxon>Streptophyta</taxon>
        <taxon>Embryophyta</taxon>
        <taxon>Tracheophyta</taxon>
        <taxon>Spermatophyta</taxon>
        <taxon>Magnoliopsida</taxon>
        <taxon>eudicotyledons</taxon>
        <taxon>Gunneridae</taxon>
        <taxon>Pentapetalae</taxon>
        <taxon>asterids</taxon>
        <taxon>lamiids</taxon>
        <taxon>Solanales</taxon>
        <taxon>Solanaceae</taxon>
        <taxon>Solanoideae</taxon>
        <taxon>Solaneae</taxon>
        <taxon>Solanum</taxon>
        <taxon>Solanum subgen. Lycopersicon</taxon>
    </lineage>
</organism>
<keyword evidence="2" id="KW-1185">Reference proteome</keyword>
<sequence length="83" mass="9367">MKCPTYKYTGLNLVSVSFPTFPLFEPPSRNFLTTPLPLPPCRCCRDCFPSVLFAHLIRLVLLLYQKSTIRKLPHPSCQGVSIG</sequence>
<reference evidence="1" key="2">
    <citation type="submission" date="2019-01" db="UniProtKB">
        <authorList>
            <consortium name="EnsemblPlants"/>
        </authorList>
    </citation>
    <scope>IDENTIFICATION</scope>
    <source>
        <strain evidence="1">cv. Heinz 1706</strain>
    </source>
</reference>
<dbReference type="Proteomes" id="UP000004994">
    <property type="component" value="Chromosome 3"/>
</dbReference>
<reference evidence="1" key="1">
    <citation type="journal article" date="2012" name="Nature">
        <title>The tomato genome sequence provides insights into fleshy fruit evolution.</title>
        <authorList>
            <consortium name="Tomato Genome Consortium"/>
        </authorList>
    </citation>
    <scope>NUCLEOTIDE SEQUENCE [LARGE SCALE GENOMIC DNA]</scope>
    <source>
        <strain evidence="1">cv. Heinz 1706</strain>
    </source>
</reference>
<dbReference type="Gramene" id="Solyc03g063260.3.1">
    <property type="protein sequence ID" value="Solyc03g063260.3.1"/>
    <property type="gene ID" value="Solyc03g063260.3"/>
</dbReference>
<protein>
    <submittedName>
        <fullName evidence="1">Uncharacterized protein</fullName>
    </submittedName>
</protein>
<name>A0A3Q7G833_SOLLC</name>
<evidence type="ECO:0000313" key="1">
    <source>
        <dbReference type="EnsemblPlants" id="Solyc03g063260.3.1"/>
    </source>
</evidence>
<dbReference type="AlphaFoldDB" id="A0A3Q7G833"/>
<dbReference type="PaxDb" id="4081-Solyc03g063260.2.1"/>
<dbReference type="EnsemblPlants" id="Solyc03g063260.3.1">
    <property type="protein sequence ID" value="Solyc03g063260.3.1"/>
    <property type="gene ID" value="Solyc03g063260.3"/>
</dbReference>